<dbReference type="PROSITE" id="PS51012">
    <property type="entry name" value="ABC_TM2"/>
    <property type="match status" value="1"/>
</dbReference>
<dbReference type="RefSeq" id="WP_166340120.1">
    <property type="nucleotide sequence ID" value="NZ_WPCR01000011.1"/>
</dbReference>
<reference evidence="7 8" key="1">
    <citation type="submission" date="2019-11" db="EMBL/GenBank/DDBJ databases">
        <title>Eggerthellaceae novel genus isolated from the rectal contents of marmort.</title>
        <authorList>
            <person name="Zhang G."/>
        </authorList>
    </citation>
    <scope>NUCLEOTIDE SEQUENCE [LARGE SCALE GENOMIC DNA]</scope>
    <source>
        <strain evidence="8">zg-886</strain>
    </source>
</reference>
<evidence type="ECO:0000256" key="3">
    <source>
        <dbReference type="ARBA" id="ARBA00022989"/>
    </source>
</evidence>
<feature type="domain" description="ABC transmembrane type-2" evidence="6">
    <location>
        <begin position="20"/>
        <end position="247"/>
    </location>
</feature>
<dbReference type="PANTHER" id="PTHR43027">
    <property type="entry name" value="DOXORUBICIN RESISTANCE ABC TRANSPORTER PERMEASE PROTEIN DRRC-RELATED"/>
    <property type="match status" value="1"/>
</dbReference>
<keyword evidence="8" id="KW-1185">Reference proteome</keyword>
<comment type="subcellular location">
    <subcellularLocation>
        <location evidence="5">Cell membrane</location>
        <topology evidence="5">Multi-pass membrane protein</topology>
    </subcellularLocation>
    <subcellularLocation>
        <location evidence="1">Membrane</location>
        <topology evidence="1">Multi-pass membrane protein</topology>
    </subcellularLocation>
</comment>
<evidence type="ECO:0000313" key="8">
    <source>
        <dbReference type="Proteomes" id="UP000636394"/>
    </source>
</evidence>
<name>A0ABX0IML3_9ACTN</name>
<evidence type="ECO:0000256" key="4">
    <source>
        <dbReference type="ARBA" id="ARBA00023136"/>
    </source>
</evidence>
<feature type="transmembrane region" description="Helical" evidence="5">
    <location>
        <begin position="58"/>
        <end position="78"/>
    </location>
</feature>
<dbReference type="InterPro" id="IPR052902">
    <property type="entry name" value="ABC-2_transporter"/>
</dbReference>
<dbReference type="PIRSF" id="PIRSF006648">
    <property type="entry name" value="DrrB"/>
    <property type="match status" value="1"/>
</dbReference>
<keyword evidence="3 5" id="KW-1133">Transmembrane helix</keyword>
<feature type="transmembrane region" description="Helical" evidence="5">
    <location>
        <begin position="167"/>
        <end position="187"/>
    </location>
</feature>
<dbReference type="PRINTS" id="PR00164">
    <property type="entry name" value="ABC2TRNSPORT"/>
</dbReference>
<evidence type="ECO:0000313" key="7">
    <source>
        <dbReference type="EMBL" id="NHM14730.1"/>
    </source>
</evidence>
<keyword evidence="5" id="KW-1003">Cell membrane</keyword>
<accession>A0ABX0IML3</accession>
<dbReference type="Pfam" id="PF01061">
    <property type="entry name" value="ABC2_membrane"/>
    <property type="match status" value="1"/>
</dbReference>
<evidence type="ECO:0000256" key="1">
    <source>
        <dbReference type="ARBA" id="ARBA00004141"/>
    </source>
</evidence>
<sequence length="247" mass="26612">MHGFATLFKNELKLNIRNMNMVIFAVIFPLVVLAALGFVYGTAPAYDGASFSFLEQSFGALCAISICAGGLMGLPLVVSDYRERKILKRFKVTPATPSIILVVELAIYVLYALASAVILFIAASLFWGVRFQGSVPLFLLSWLLTVASSLSIGVMVGGLAKNAKTASVWACVLYFPSLVFSGATLPFEVLPEPVQNVAAYLPLTQGMQAMKGAFLGTPFDLFGPQLVVLVAATAAFSFVAIRFFKWE</sequence>
<feature type="transmembrane region" description="Helical" evidence="5">
    <location>
        <begin position="222"/>
        <end position="244"/>
    </location>
</feature>
<dbReference type="InterPro" id="IPR013525">
    <property type="entry name" value="ABC2_TM"/>
</dbReference>
<comment type="similarity">
    <text evidence="5">Belongs to the ABC-2 integral membrane protein family.</text>
</comment>
<dbReference type="EMBL" id="WPCR01000011">
    <property type="protein sequence ID" value="NHM14730.1"/>
    <property type="molecule type" value="Genomic_DNA"/>
</dbReference>
<evidence type="ECO:0000256" key="5">
    <source>
        <dbReference type="RuleBase" id="RU361157"/>
    </source>
</evidence>
<gene>
    <name evidence="7" type="ORF">GMI68_08155</name>
</gene>
<dbReference type="Proteomes" id="UP000636394">
    <property type="component" value="Unassembled WGS sequence"/>
</dbReference>
<evidence type="ECO:0000259" key="6">
    <source>
        <dbReference type="PROSITE" id="PS51012"/>
    </source>
</evidence>
<feature type="transmembrane region" description="Helical" evidence="5">
    <location>
        <begin position="139"/>
        <end position="160"/>
    </location>
</feature>
<dbReference type="InterPro" id="IPR047817">
    <property type="entry name" value="ABC2_TM_bact-type"/>
</dbReference>
<keyword evidence="5" id="KW-0813">Transport</keyword>
<feature type="transmembrane region" description="Helical" evidence="5">
    <location>
        <begin position="21"/>
        <end position="46"/>
    </location>
</feature>
<organism evidence="7 8">
    <name type="scientific">Xiamenia xianingshaonis</name>
    <dbReference type="NCBI Taxonomy" id="2682776"/>
    <lineage>
        <taxon>Bacteria</taxon>
        <taxon>Bacillati</taxon>
        <taxon>Actinomycetota</taxon>
        <taxon>Coriobacteriia</taxon>
        <taxon>Eggerthellales</taxon>
        <taxon>Eggerthellaceae</taxon>
        <taxon>Xiamenia</taxon>
    </lineage>
</organism>
<dbReference type="PANTHER" id="PTHR43027:SF2">
    <property type="entry name" value="TRANSPORT PERMEASE PROTEIN"/>
    <property type="match status" value="1"/>
</dbReference>
<feature type="transmembrane region" description="Helical" evidence="5">
    <location>
        <begin position="99"/>
        <end position="127"/>
    </location>
</feature>
<keyword evidence="2 5" id="KW-0812">Transmembrane</keyword>
<proteinExistence type="inferred from homology"/>
<protein>
    <recommendedName>
        <fullName evidence="5">Transport permease protein</fullName>
    </recommendedName>
</protein>
<keyword evidence="4 5" id="KW-0472">Membrane</keyword>
<dbReference type="InterPro" id="IPR000412">
    <property type="entry name" value="ABC_2_transport"/>
</dbReference>
<comment type="caution">
    <text evidence="7">The sequence shown here is derived from an EMBL/GenBank/DDBJ whole genome shotgun (WGS) entry which is preliminary data.</text>
</comment>
<evidence type="ECO:0000256" key="2">
    <source>
        <dbReference type="ARBA" id="ARBA00022692"/>
    </source>
</evidence>